<accession>A0A941DJ63</accession>
<reference evidence="2" key="1">
    <citation type="submission" date="2021-04" db="EMBL/GenBank/DDBJ databases">
        <title>novel species isolated from subtropical streams in China.</title>
        <authorList>
            <person name="Lu H."/>
        </authorList>
    </citation>
    <scope>NUCLEOTIDE SEQUENCE</scope>
    <source>
        <strain evidence="2">LFS511W</strain>
    </source>
</reference>
<comment type="caution">
    <text evidence="2">The sequence shown here is derived from an EMBL/GenBank/DDBJ whole genome shotgun (WGS) entry which is preliminary data.</text>
</comment>
<name>A0A941DJ63_9BURK</name>
<sequence>MRKKFMMRCCVLPLLYMTTALPAMAAESLKLLRADRQQIPAMAYIPEAACKGVAVISHGAGGSEKGYAYLADALSRQGWLTVVPAHKESGTRVLGRSLLRNKPNEALTQMVTDSAAYRTRLEEIGLAKDWARQRCPQGEAVLLGHSMGAATTMIEAGAENLVGVRGERRFDRYVAMSPQGSGLIFPAHAWSAIRQPVLMMTGTRDAELGGQSWQSRTEAFAEMPPGCKWLGVIDEATHSHFGGRSLSSAMEQLITGTVFAFLNGGQRCVLPAPQPGLQLQQR</sequence>
<evidence type="ECO:0000313" key="2">
    <source>
        <dbReference type="EMBL" id="MBR7780562.1"/>
    </source>
</evidence>
<dbReference type="Gene3D" id="3.40.50.1820">
    <property type="entry name" value="alpha/beta hydrolase"/>
    <property type="match status" value="1"/>
</dbReference>
<dbReference type="GO" id="GO:0016787">
    <property type="term" value="F:hydrolase activity"/>
    <property type="evidence" value="ECO:0007669"/>
    <property type="project" value="UniProtKB-KW"/>
</dbReference>
<feature type="signal peptide" evidence="1">
    <location>
        <begin position="1"/>
        <end position="25"/>
    </location>
</feature>
<feature type="chain" id="PRO_5037336096" evidence="1">
    <location>
        <begin position="26"/>
        <end position="282"/>
    </location>
</feature>
<keyword evidence="3" id="KW-1185">Reference proteome</keyword>
<gene>
    <name evidence="2" type="ORF">KDM89_00285</name>
</gene>
<dbReference type="InterPro" id="IPR029058">
    <property type="entry name" value="AB_hydrolase_fold"/>
</dbReference>
<evidence type="ECO:0000313" key="3">
    <source>
        <dbReference type="Proteomes" id="UP000680067"/>
    </source>
</evidence>
<proteinExistence type="predicted"/>
<dbReference type="Proteomes" id="UP000680067">
    <property type="component" value="Unassembled WGS sequence"/>
</dbReference>
<keyword evidence="1" id="KW-0732">Signal</keyword>
<dbReference type="RefSeq" id="WP_212685970.1">
    <property type="nucleotide sequence ID" value="NZ_JAGSPN010000001.1"/>
</dbReference>
<evidence type="ECO:0000256" key="1">
    <source>
        <dbReference type="SAM" id="SignalP"/>
    </source>
</evidence>
<protein>
    <submittedName>
        <fullName evidence="2">Alpha/beta hydrolase</fullName>
    </submittedName>
</protein>
<dbReference type="SUPFAM" id="SSF53474">
    <property type="entry name" value="alpha/beta-Hydrolases"/>
    <property type="match status" value="1"/>
</dbReference>
<organism evidence="2 3">
    <name type="scientific">Undibacterium luofuense</name>
    <dbReference type="NCBI Taxonomy" id="2828733"/>
    <lineage>
        <taxon>Bacteria</taxon>
        <taxon>Pseudomonadati</taxon>
        <taxon>Pseudomonadota</taxon>
        <taxon>Betaproteobacteria</taxon>
        <taxon>Burkholderiales</taxon>
        <taxon>Oxalobacteraceae</taxon>
        <taxon>Undibacterium</taxon>
    </lineage>
</organism>
<dbReference type="EMBL" id="JAGSPN010000001">
    <property type="protein sequence ID" value="MBR7780562.1"/>
    <property type="molecule type" value="Genomic_DNA"/>
</dbReference>
<dbReference type="AlphaFoldDB" id="A0A941DJ63"/>
<keyword evidence="2" id="KW-0378">Hydrolase</keyword>